<keyword evidence="13" id="KW-1185">Reference proteome</keyword>
<dbReference type="Pfam" id="PF02518">
    <property type="entry name" value="HATPase_c"/>
    <property type="match status" value="1"/>
</dbReference>
<dbReference type="STRING" id="630515.SAMN04489812_3638"/>
<evidence type="ECO:0000256" key="2">
    <source>
        <dbReference type="ARBA" id="ARBA00012438"/>
    </source>
</evidence>
<keyword evidence="9" id="KW-1133">Transmembrane helix</keyword>
<feature type="transmembrane region" description="Helical" evidence="9">
    <location>
        <begin position="56"/>
        <end position="71"/>
    </location>
</feature>
<keyword evidence="5" id="KW-0547">Nucleotide-binding</keyword>
<dbReference type="PANTHER" id="PTHR24421:SF10">
    <property type="entry name" value="NITRATE_NITRITE SENSOR PROTEIN NARQ"/>
    <property type="match status" value="1"/>
</dbReference>
<accession>A0A1H1WG74</accession>
<feature type="domain" description="Signal transduction histidine kinase subgroup 3 dimerisation and phosphoacceptor" evidence="11">
    <location>
        <begin position="200"/>
        <end position="264"/>
    </location>
</feature>
<feature type="transmembrane region" description="Helical" evidence="9">
    <location>
        <begin position="142"/>
        <end position="163"/>
    </location>
</feature>
<evidence type="ECO:0000256" key="3">
    <source>
        <dbReference type="ARBA" id="ARBA00022553"/>
    </source>
</evidence>
<evidence type="ECO:0000259" key="11">
    <source>
        <dbReference type="Pfam" id="PF07730"/>
    </source>
</evidence>
<gene>
    <name evidence="12" type="ORF">SAMN04489812_3638</name>
</gene>
<protein>
    <recommendedName>
        <fullName evidence="2">histidine kinase</fullName>
        <ecNumber evidence="2">2.7.13.3</ecNumber>
    </recommendedName>
</protein>
<keyword evidence="4" id="KW-0808">Transferase</keyword>
<feature type="domain" description="Histidine kinase/HSP90-like ATPase" evidence="10">
    <location>
        <begin position="310"/>
        <end position="396"/>
    </location>
</feature>
<dbReference type="Gene3D" id="1.20.5.1930">
    <property type="match status" value="1"/>
</dbReference>
<evidence type="ECO:0000259" key="10">
    <source>
        <dbReference type="Pfam" id="PF02518"/>
    </source>
</evidence>
<dbReference type="InterPro" id="IPR003594">
    <property type="entry name" value="HATPase_dom"/>
</dbReference>
<reference evidence="12 13" key="1">
    <citation type="submission" date="2016-10" db="EMBL/GenBank/DDBJ databases">
        <authorList>
            <person name="de Groot N.N."/>
        </authorList>
    </citation>
    <scope>NUCLEOTIDE SEQUENCE [LARGE SCALE GENOMIC DNA]</scope>
    <source>
        <strain evidence="12 13">DSM 21800</strain>
    </source>
</reference>
<feature type="transmembrane region" description="Helical" evidence="9">
    <location>
        <begin position="26"/>
        <end position="44"/>
    </location>
</feature>
<evidence type="ECO:0000256" key="4">
    <source>
        <dbReference type="ARBA" id="ARBA00022679"/>
    </source>
</evidence>
<dbReference type="Pfam" id="PF07730">
    <property type="entry name" value="HisKA_3"/>
    <property type="match status" value="1"/>
</dbReference>
<keyword evidence="9" id="KW-0812">Transmembrane</keyword>
<dbReference type="Proteomes" id="UP000199103">
    <property type="component" value="Chromosome I"/>
</dbReference>
<evidence type="ECO:0000256" key="9">
    <source>
        <dbReference type="SAM" id="Phobius"/>
    </source>
</evidence>
<comment type="catalytic activity">
    <reaction evidence="1">
        <text>ATP + protein L-histidine = ADP + protein N-phospho-L-histidine.</text>
        <dbReference type="EC" id="2.7.13.3"/>
    </reaction>
</comment>
<dbReference type="Gene3D" id="3.30.565.10">
    <property type="entry name" value="Histidine kinase-like ATPase, C-terminal domain"/>
    <property type="match status" value="1"/>
</dbReference>
<dbReference type="OrthoDB" id="227596at2"/>
<dbReference type="CDD" id="cd16917">
    <property type="entry name" value="HATPase_UhpB-NarQ-NarX-like"/>
    <property type="match status" value="1"/>
</dbReference>
<dbReference type="SUPFAM" id="SSF55874">
    <property type="entry name" value="ATPase domain of HSP90 chaperone/DNA topoisomerase II/histidine kinase"/>
    <property type="match status" value="1"/>
</dbReference>
<evidence type="ECO:0000256" key="6">
    <source>
        <dbReference type="ARBA" id="ARBA00022777"/>
    </source>
</evidence>
<dbReference type="AlphaFoldDB" id="A0A1H1WG74"/>
<dbReference type="GO" id="GO:0005524">
    <property type="term" value="F:ATP binding"/>
    <property type="evidence" value="ECO:0007669"/>
    <property type="project" value="UniProtKB-KW"/>
</dbReference>
<evidence type="ECO:0000256" key="1">
    <source>
        <dbReference type="ARBA" id="ARBA00000085"/>
    </source>
</evidence>
<name>A0A1H1WG74_9ACTN</name>
<evidence type="ECO:0000313" key="12">
    <source>
        <dbReference type="EMBL" id="SDS96084.1"/>
    </source>
</evidence>
<dbReference type="RefSeq" id="WP_091526885.1">
    <property type="nucleotide sequence ID" value="NZ_LT629772.1"/>
</dbReference>
<proteinExistence type="predicted"/>
<dbReference type="PANTHER" id="PTHR24421">
    <property type="entry name" value="NITRATE/NITRITE SENSOR PROTEIN NARX-RELATED"/>
    <property type="match status" value="1"/>
</dbReference>
<keyword evidence="9" id="KW-0472">Membrane</keyword>
<organism evidence="12 13">
    <name type="scientific">Microlunatus soli</name>
    <dbReference type="NCBI Taxonomy" id="630515"/>
    <lineage>
        <taxon>Bacteria</taxon>
        <taxon>Bacillati</taxon>
        <taxon>Actinomycetota</taxon>
        <taxon>Actinomycetes</taxon>
        <taxon>Propionibacteriales</taxon>
        <taxon>Propionibacteriaceae</taxon>
        <taxon>Microlunatus</taxon>
    </lineage>
</organism>
<evidence type="ECO:0000256" key="7">
    <source>
        <dbReference type="ARBA" id="ARBA00022840"/>
    </source>
</evidence>
<dbReference type="EC" id="2.7.13.3" evidence="2"/>
<evidence type="ECO:0000313" key="13">
    <source>
        <dbReference type="Proteomes" id="UP000199103"/>
    </source>
</evidence>
<sequence length="399" mass="42043">MAAQRRRRTAVSGAVRPGSERDVPAWVLDALVAVTVACAIALIIAAGQGGNRPPDGWAYVFAAGFGVLILFRRRFPRTMLIMTVLGVFGYYTLDYPPIGVAVPVVAALFAAADAGLVGWAIGAGAVDFAVSMFFRLHNGASIGMLIGYETVSNLALIAMAIALGSTMRLRRRQAAQQQVINQLTADQADARARIRIQTDRERLSRDLHDTVGHTMSVISLHAGVAAESVGVDDGAAAAAISQIRDASSHTLSEVRTMVRLLRSDAAEPSTMSLRQLDELVAPVLASGVEVDTMITIEPSQLRREVDVAGYRIIQEGLTNIVRHAGARHAAITVETDAGNLSIMIADDGTGPVDGPERAPGQGLVGMRERVRALGGVLRAGPGDRGGFTVRATIPLEGGS</sequence>
<keyword evidence="7" id="KW-0067">ATP-binding</keyword>
<keyword evidence="8" id="KW-0902">Two-component regulatory system</keyword>
<dbReference type="InterPro" id="IPR011712">
    <property type="entry name" value="Sig_transdc_His_kin_sub3_dim/P"/>
</dbReference>
<keyword evidence="3" id="KW-0597">Phosphoprotein</keyword>
<dbReference type="GO" id="GO:0016020">
    <property type="term" value="C:membrane"/>
    <property type="evidence" value="ECO:0007669"/>
    <property type="project" value="InterPro"/>
</dbReference>
<dbReference type="GO" id="GO:0046983">
    <property type="term" value="F:protein dimerization activity"/>
    <property type="evidence" value="ECO:0007669"/>
    <property type="project" value="InterPro"/>
</dbReference>
<evidence type="ECO:0000256" key="5">
    <source>
        <dbReference type="ARBA" id="ARBA00022741"/>
    </source>
</evidence>
<dbReference type="InterPro" id="IPR050482">
    <property type="entry name" value="Sensor_HK_TwoCompSys"/>
</dbReference>
<evidence type="ECO:0000256" key="8">
    <source>
        <dbReference type="ARBA" id="ARBA00023012"/>
    </source>
</evidence>
<dbReference type="GO" id="GO:0000155">
    <property type="term" value="F:phosphorelay sensor kinase activity"/>
    <property type="evidence" value="ECO:0007669"/>
    <property type="project" value="InterPro"/>
</dbReference>
<dbReference type="InterPro" id="IPR036890">
    <property type="entry name" value="HATPase_C_sf"/>
</dbReference>
<feature type="transmembrane region" description="Helical" evidence="9">
    <location>
        <begin position="105"/>
        <end position="130"/>
    </location>
</feature>
<dbReference type="EMBL" id="LT629772">
    <property type="protein sequence ID" value="SDS96084.1"/>
    <property type="molecule type" value="Genomic_DNA"/>
</dbReference>
<keyword evidence="6 12" id="KW-0418">Kinase</keyword>